<reference evidence="2 3" key="1">
    <citation type="submission" date="2016-10" db="EMBL/GenBank/DDBJ databases">
        <authorList>
            <person name="de Groot N.N."/>
        </authorList>
    </citation>
    <scope>NUCLEOTIDE SEQUENCE [LARGE SCALE GENOMIC DNA]</scope>
    <source>
        <strain evidence="2 3">47C3B</strain>
    </source>
</reference>
<dbReference type="RefSeq" id="WP_091152924.1">
    <property type="nucleotide sequence ID" value="NZ_FNAI01000012.1"/>
</dbReference>
<dbReference type="PROSITE" id="PS51257">
    <property type="entry name" value="PROKAR_LIPOPROTEIN"/>
    <property type="match status" value="1"/>
</dbReference>
<organism evidence="2 3">
    <name type="scientific">Mucilaginibacter pineti</name>
    <dbReference type="NCBI Taxonomy" id="1391627"/>
    <lineage>
        <taxon>Bacteria</taxon>
        <taxon>Pseudomonadati</taxon>
        <taxon>Bacteroidota</taxon>
        <taxon>Sphingobacteriia</taxon>
        <taxon>Sphingobacteriales</taxon>
        <taxon>Sphingobacteriaceae</taxon>
        <taxon>Mucilaginibacter</taxon>
    </lineage>
</organism>
<dbReference type="AlphaFoldDB" id="A0A1G7I283"/>
<dbReference type="STRING" id="1391627.SAMN05216464_112125"/>
<dbReference type="OrthoDB" id="5513217at2"/>
<dbReference type="Pfam" id="PF11827">
    <property type="entry name" value="DUF3347"/>
    <property type="match status" value="1"/>
</dbReference>
<dbReference type="Proteomes" id="UP000199072">
    <property type="component" value="Unassembled WGS sequence"/>
</dbReference>
<evidence type="ECO:0000313" key="2">
    <source>
        <dbReference type="EMBL" id="SDF06860.1"/>
    </source>
</evidence>
<evidence type="ECO:0000313" key="3">
    <source>
        <dbReference type="Proteomes" id="UP000199072"/>
    </source>
</evidence>
<proteinExistence type="predicted"/>
<keyword evidence="3" id="KW-1185">Reference proteome</keyword>
<evidence type="ECO:0000259" key="1">
    <source>
        <dbReference type="Pfam" id="PF11827"/>
    </source>
</evidence>
<dbReference type="EMBL" id="FNAI01000012">
    <property type="protein sequence ID" value="SDF06860.1"/>
    <property type="molecule type" value="Genomic_DNA"/>
</dbReference>
<accession>A0A1G7I283</accession>
<feature type="domain" description="DUF3347" evidence="1">
    <location>
        <begin position="55"/>
        <end position="129"/>
    </location>
</feature>
<name>A0A1G7I283_9SPHI</name>
<sequence>MKKIINSIAIAAAIVTIQSCNQTTKPSAAAAAKPDSSKVSTIAQVAVDTANTADVFKGYIALKDQFLKSDVGGIKSAATALETKLTGIKGCTETAVTAHKIATTDDVKNQRAEFLLLSKDIITLIKGAKFKTPPIYVDYCPMVDAGKGGYWLSLTKTIENPYFPEHMKECGQVKEEIN</sequence>
<dbReference type="InterPro" id="IPR021782">
    <property type="entry name" value="DUF3347"/>
</dbReference>
<protein>
    <recommendedName>
        <fullName evidence="1">DUF3347 domain-containing protein</fullName>
    </recommendedName>
</protein>
<gene>
    <name evidence="2" type="ORF">SAMN05216464_112125</name>
</gene>